<sequence>MSRPSMGRRRMAHWDEQDVYTGWRRVLCYTQRPGVVASIKRKTHKRERREARAAIRKELHD</sequence>
<dbReference type="GeneID" id="77954128"/>
<evidence type="ECO:0000313" key="3">
    <source>
        <dbReference type="Proteomes" id="UP001200073"/>
    </source>
</evidence>
<protein>
    <submittedName>
        <fullName evidence="2">Uncharacterized protein</fullName>
    </submittedName>
</protein>
<dbReference type="RefSeq" id="YP_010677744.1">
    <property type="nucleotide sequence ID" value="NC_071025.1"/>
</dbReference>
<name>A0AA49B423_9CAUD</name>
<dbReference type="KEGG" id="vg:77954128"/>
<dbReference type="Proteomes" id="UP001200073">
    <property type="component" value="Segment"/>
</dbReference>
<reference evidence="2" key="1">
    <citation type="submission" date="2021-11" db="EMBL/GenBank/DDBJ databases">
        <authorList>
            <person name="Furlong K.P."/>
            <person name="Ghanmi N."/>
            <person name="Islam M.S."/>
            <person name="Jung D."/>
            <person name="Madani M.T."/>
            <person name="Petrova A."/>
            <person name="Ristovski M."/>
            <person name="Salikini A."/>
            <person name="Uppal M."/>
            <person name="Tran A."/>
            <person name="Tremblay V."/>
            <person name="Williams E."/>
            <person name="Giles L."/>
            <person name="McCarthy L."/>
            <person name="Wheaton K.A."/>
            <person name="Chan K."/>
            <person name="Rudner A.D."/>
            <person name="Beyer A.R."/>
            <person name="Chong R.A."/>
            <person name="Edgington N.P."/>
            <person name="Freise A.C."/>
            <person name="Garcia Costas A.M."/>
            <person name="Gibb B.P."/>
            <person name="Klyczek K.K."/>
            <person name="Swerdlow S.J."/>
            <person name="Garlena R.A."/>
            <person name="Russell D.A."/>
            <person name="Jacobs-Sera D."/>
            <person name="Hatfull G.F."/>
        </authorList>
    </citation>
    <scope>NUCLEOTIDE SEQUENCE</scope>
</reference>
<dbReference type="EMBL" id="OL549191">
    <property type="protein sequence ID" value="UIW13456.1"/>
    <property type="molecule type" value="Genomic_DNA"/>
</dbReference>
<proteinExistence type="predicted"/>
<accession>A0AA49B423</accession>
<evidence type="ECO:0000256" key="1">
    <source>
        <dbReference type="SAM" id="MobiDB-lite"/>
    </source>
</evidence>
<evidence type="ECO:0000313" key="2">
    <source>
        <dbReference type="EMBL" id="UIW13456.1"/>
    </source>
</evidence>
<feature type="compositionally biased region" description="Basic and acidic residues" evidence="1">
    <location>
        <begin position="48"/>
        <end position="61"/>
    </location>
</feature>
<organism evidence="2 3">
    <name type="scientific">Arthrobacter phage Amyev</name>
    <dbReference type="NCBI Taxonomy" id="2832315"/>
    <lineage>
        <taxon>Viruses</taxon>
        <taxon>Duplodnaviria</taxon>
        <taxon>Heunggongvirae</taxon>
        <taxon>Uroviricota</taxon>
        <taxon>Caudoviricetes</taxon>
        <taxon>Casidaviridae</taxon>
        <taxon>Yangvirus</taxon>
        <taxon>Yangvirus amyev</taxon>
    </lineage>
</organism>
<gene>
    <name evidence="2" type="primary">41</name>
    <name evidence="2" type="ORF">SEA_AMYEV_41</name>
</gene>
<keyword evidence="3" id="KW-1185">Reference proteome</keyword>
<feature type="region of interest" description="Disordered" evidence="1">
    <location>
        <begin position="40"/>
        <end position="61"/>
    </location>
</feature>